<evidence type="ECO:0000313" key="2">
    <source>
        <dbReference type="Proteomes" id="UP000280842"/>
    </source>
</evidence>
<reference evidence="1 2" key="1">
    <citation type="submission" date="2018-10" db="EMBL/GenBank/DDBJ databases">
        <title>Genomic Encyclopedia of Archaeal and Bacterial Type Strains, Phase II (KMG-II): from individual species to whole genera.</title>
        <authorList>
            <person name="Goeker M."/>
        </authorList>
    </citation>
    <scope>NUCLEOTIDE SEQUENCE [LARGE SCALE GENOMIC DNA]</scope>
    <source>
        <strain evidence="1 2">VM1</strain>
    </source>
</reference>
<proteinExistence type="predicted"/>
<gene>
    <name evidence="1" type="ORF">CLV39_0104</name>
</gene>
<dbReference type="InterPro" id="IPR011990">
    <property type="entry name" value="TPR-like_helical_dom_sf"/>
</dbReference>
<dbReference type="SMART" id="SM00028">
    <property type="entry name" value="TPR"/>
    <property type="match status" value="4"/>
</dbReference>
<keyword evidence="2" id="KW-1185">Reference proteome</keyword>
<dbReference type="Proteomes" id="UP000280842">
    <property type="component" value="Unassembled WGS sequence"/>
</dbReference>
<dbReference type="Gene3D" id="1.25.40.10">
    <property type="entry name" value="Tetratricopeptide repeat domain"/>
    <property type="match status" value="2"/>
</dbReference>
<evidence type="ECO:0008006" key="3">
    <source>
        <dbReference type="Google" id="ProtNLM"/>
    </source>
</evidence>
<dbReference type="OrthoDB" id="8642at2"/>
<accession>A0A3M0BJV0</accession>
<organism evidence="1 2">
    <name type="scientific">Hydrogenothermus marinus</name>
    <dbReference type="NCBI Taxonomy" id="133270"/>
    <lineage>
        <taxon>Bacteria</taxon>
        <taxon>Pseudomonadati</taxon>
        <taxon>Aquificota</taxon>
        <taxon>Aquificia</taxon>
        <taxon>Aquificales</taxon>
        <taxon>Hydrogenothermaceae</taxon>
        <taxon>Hydrogenothermus</taxon>
    </lineage>
</organism>
<comment type="caution">
    <text evidence="1">The sequence shown here is derived from an EMBL/GenBank/DDBJ whole genome shotgun (WGS) entry which is preliminary data.</text>
</comment>
<dbReference type="EMBL" id="REFO01000010">
    <property type="protein sequence ID" value="RMA97491.1"/>
    <property type="molecule type" value="Genomic_DNA"/>
</dbReference>
<protein>
    <recommendedName>
        <fullName evidence="3">Tetratricopeptide repeat protein</fullName>
    </recommendedName>
</protein>
<name>A0A3M0BJV0_9AQUI</name>
<sequence length="642" mass="77498">MLKYKFLLIVVITGIFFNLAYSVEKKSENLNLKKLYNQAFREYKIKDYYSAIDDLYKIIKYPKSPYYAPSLFLLSKIYISIGRKTGIKTYLTAGLYFLNLYLGKKKKVGWDYYYTKGNLYEVLGFYERAMFFYKTSLFMTKDKNKYYKSLIGILRTAIWYKKLDIITQYAIKLSAKKLLQNIQDPEVRFLKGLLLFQNGKYNEAYKYLYKTYKEFESYLIDNPEFYFVVAENMYRIGKLDFAKQLFRRIVSITQNQEIIRKSMLRLGDIDIIQKDYPTAFNHYYYLANNYKKTKEATIAKLKIIGYRNIPEFNKRILRAKDEWLKEPFRFVYFILITNRNNSVGRYALADFGNFIFKYNSKLLYDKLSWELSVLEIARFNYQEREYIRKLWKKDLLNIEPKWLCLVFSSNKRFFYEIFNKEFLIKISQRVSSCNNKYKIEILKFLVDKYKDDKSKFLLGKAYFEIGEYKKSLNILNKIIKKDCKTNILISKNYIMLDKLETVKKHLPKIRKCKEKESSIILASYKLYKDDINNAYKLFYRNLDLIKEKYKNSSFYKKVLDMFANKTINFGNYNLLYQVLSKLSETYKQDCNINSWYLITKIRINKINNIDEIYKRISSCNNKWANIAKNIYQDFRLFQEVKK</sequence>
<dbReference type="InterPro" id="IPR019734">
    <property type="entry name" value="TPR_rpt"/>
</dbReference>
<evidence type="ECO:0000313" key="1">
    <source>
        <dbReference type="EMBL" id="RMA97491.1"/>
    </source>
</evidence>
<dbReference type="SUPFAM" id="SSF48452">
    <property type="entry name" value="TPR-like"/>
    <property type="match status" value="2"/>
</dbReference>
<dbReference type="RefSeq" id="WP_121922270.1">
    <property type="nucleotide sequence ID" value="NZ_REFO01000010.1"/>
</dbReference>
<dbReference type="AlphaFoldDB" id="A0A3M0BJV0"/>